<dbReference type="SUPFAM" id="SSF100950">
    <property type="entry name" value="NagB/RpiA/CoA transferase-like"/>
    <property type="match status" value="1"/>
</dbReference>
<keyword evidence="1" id="KW-0808">Transferase</keyword>
<keyword evidence="2" id="KW-1185">Reference proteome</keyword>
<dbReference type="Pfam" id="PF01144">
    <property type="entry name" value="CoA_trans"/>
    <property type="match status" value="1"/>
</dbReference>
<dbReference type="InterPro" id="IPR037171">
    <property type="entry name" value="NagB/RpiA_transferase-like"/>
</dbReference>
<protein>
    <submittedName>
        <fullName evidence="1">CoA-transferase</fullName>
    </submittedName>
</protein>
<dbReference type="InterPro" id="IPR004165">
    <property type="entry name" value="CoA_trans_fam_I"/>
</dbReference>
<reference evidence="1 2" key="1">
    <citation type="submission" date="2015-12" db="EMBL/GenBank/DDBJ databases">
        <title>Draft genome sequence of Streptomyces silvensis ATCC 53525, a producer of novel hormone antagonists.</title>
        <authorList>
            <person name="Johnston C.W."/>
            <person name="Li Y."/>
            <person name="Magarvey N.A."/>
        </authorList>
    </citation>
    <scope>NUCLEOTIDE SEQUENCE [LARGE SCALE GENOMIC DNA]</scope>
    <source>
        <strain evidence="1 2">ATCC 53525</strain>
    </source>
</reference>
<evidence type="ECO:0000313" key="1">
    <source>
        <dbReference type="EMBL" id="KUF14425.1"/>
    </source>
</evidence>
<dbReference type="EMBL" id="LOCL01000061">
    <property type="protein sequence ID" value="KUF14425.1"/>
    <property type="molecule type" value="Genomic_DNA"/>
</dbReference>
<evidence type="ECO:0000313" key="2">
    <source>
        <dbReference type="Proteomes" id="UP000054804"/>
    </source>
</evidence>
<comment type="caution">
    <text evidence="1">The sequence shown here is derived from an EMBL/GenBank/DDBJ whole genome shotgun (WGS) entry which is preliminary data.</text>
</comment>
<dbReference type="RefSeq" id="WP_058851471.1">
    <property type="nucleotide sequence ID" value="NZ_LOCL01000061.1"/>
</dbReference>
<dbReference type="Proteomes" id="UP000054804">
    <property type="component" value="Unassembled WGS sequence"/>
</dbReference>
<proteinExistence type="predicted"/>
<dbReference type="AlphaFoldDB" id="A0A0W7WV30"/>
<dbReference type="PANTHER" id="PTHR13707:SF57">
    <property type="entry name" value="SUCCINYL-COA:3-KETOACID COENZYME A TRANSFERASE SUBUNIT B-RELATED"/>
    <property type="match status" value="1"/>
</dbReference>
<dbReference type="Gene3D" id="3.30.30.40">
    <property type="match status" value="1"/>
</dbReference>
<dbReference type="Gene3D" id="3.40.1080.10">
    <property type="entry name" value="Glutaconate Coenzyme A-transferase"/>
    <property type="match status" value="1"/>
</dbReference>
<accession>A0A0W7WV30</accession>
<organism evidence="1 2">
    <name type="scientific">Streptomyces silvensis</name>
    <dbReference type="NCBI Taxonomy" id="1765722"/>
    <lineage>
        <taxon>Bacteria</taxon>
        <taxon>Bacillati</taxon>
        <taxon>Actinomycetota</taxon>
        <taxon>Actinomycetes</taxon>
        <taxon>Kitasatosporales</taxon>
        <taxon>Streptomycetaceae</taxon>
        <taxon>Streptomyces</taxon>
    </lineage>
</organism>
<dbReference type="OrthoDB" id="3742129at2"/>
<dbReference type="STRING" id="1765722.AT728_35930"/>
<sequence length="283" mass="30574">MTVDAIVGRLESGMTLGIGGWGSRRKPMALVRALLRSDVTDLTVLSCGGPDVGLLAAAGRVRKLVAPFVTLDSIPLEPHFRAARERGALELVELDEAMFLQGLTAGAQRLPFLPVRAGLGSDVLRVNPALRTVTSPYADGEELVAVPALRMDAAVVHLDRADALGNGQYLGPDPYFDDLFCEAADTAYVTCERIVATAELTRDAAPQTLLVSRYAVTGVAETPGGAHFTSCAPDHGRDEAFQREYATAARTPDTWRAFTSRFLSGTDEEDYRTAVRSWHEEQR</sequence>
<dbReference type="GO" id="GO:0008410">
    <property type="term" value="F:CoA-transferase activity"/>
    <property type="evidence" value="ECO:0007669"/>
    <property type="project" value="InterPro"/>
</dbReference>
<dbReference type="SMART" id="SM00882">
    <property type="entry name" value="CoA_trans"/>
    <property type="match status" value="1"/>
</dbReference>
<gene>
    <name evidence="1" type="ORF">AT728_35930</name>
</gene>
<dbReference type="PANTHER" id="PTHR13707">
    <property type="entry name" value="KETOACID-COENZYME A TRANSFERASE"/>
    <property type="match status" value="1"/>
</dbReference>
<name>A0A0W7WV30_9ACTN</name>